<keyword evidence="1" id="KW-0472">Membrane</keyword>
<feature type="domain" description="Cap1-like TM helices" evidence="3">
    <location>
        <begin position="13"/>
        <end position="69"/>
    </location>
</feature>
<evidence type="ECO:0000313" key="4">
    <source>
        <dbReference type="EMBL" id="QFG00406.1"/>
    </source>
</evidence>
<gene>
    <name evidence="4" type="ORF">PB01_17235</name>
</gene>
<evidence type="ECO:0000256" key="1">
    <source>
        <dbReference type="SAM" id="Phobius"/>
    </source>
</evidence>
<dbReference type="AlphaFoldDB" id="A0A5J6SR10"/>
<feature type="transmembrane region" description="Helical" evidence="1">
    <location>
        <begin position="14"/>
        <end position="33"/>
    </location>
</feature>
<accession>A0A5J6SR10</accession>
<sequence>MHEYTVISHPRHKILFYLALMSVGLTSILSLLFNKIIAFILPTFMLSFSVSIFTVFLIFYWLFNHFFWKNKFFSKTMKFPNLSGKWDCDAISNNIALQQEFPWKGSITITQSWDKILIILKTTTSTSESKSVVGGINYVEGKGYEVSYHYNNTPNIAEAELKKHEGFCVLCFSEDLKTAEGYYFNNIKERTSYGVMKLRKEAAE</sequence>
<proteinExistence type="predicted"/>
<evidence type="ECO:0000259" key="2">
    <source>
        <dbReference type="Pfam" id="PF18153"/>
    </source>
</evidence>
<dbReference type="Pfam" id="PF18153">
    <property type="entry name" value="Cap15_CD_rec"/>
    <property type="match status" value="1"/>
</dbReference>
<dbReference type="Pfam" id="PF23471">
    <property type="entry name" value="Cap15_TM"/>
    <property type="match status" value="1"/>
</dbReference>
<evidence type="ECO:0000313" key="5">
    <source>
        <dbReference type="Proteomes" id="UP000325517"/>
    </source>
</evidence>
<dbReference type="InterPro" id="IPR056338">
    <property type="entry name" value="Cap15-like_TM"/>
</dbReference>
<keyword evidence="1" id="KW-1133">Transmembrane helix</keyword>
<dbReference type="KEGG" id="psyo:PB01_17235"/>
<feature type="domain" description="CD-NTase-associated protein 15" evidence="2">
    <location>
        <begin position="77"/>
        <end position="200"/>
    </location>
</feature>
<evidence type="ECO:0000259" key="3">
    <source>
        <dbReference type="Pfam" id="PF23471"/>
    </source>
</evidence>
<reference evidence="4 5" key="1">
    <citation type="submission" date="2018-07" db="EMBL/GenBank/DDBJ databases">
        <title>Complete genome sequence of Psychrobacillus sp. PB01, isolated from iceberg, and comparative genome analysis of Psychrobacillus strains.</title>
        <authorList>
            <person name="Lee P.C."/>
        </authorList>
    </citation>
    <scope>NUCLEOTIDE SEQUENCE [LARGE SCALE GENOMIC DNA]</scope>
    <source>
        <strain evidence="4 5">PB01</strain>
    </source>
</reference>
<dbReference type="OrthoDB" id="2969351at2"/>
<feature type="transmembrane region" description="Helical" evidence="1">
    <location>
        <begin position="39"/>
        <end position="63"/>
    </location>
</feature>
<keyword evidence="5" id="KW-1185">Reference proteome</keyword>
<dbReference type="Proteomes" id="UP000325517">
    <property type="component" value="Chromosome"/>
</dbReference>
<keyword evidence="1" id="KW-0812">Transmembrane</keyword>
<dbReference type="RefSeq" id="WP_151701287.1">
    <property type="nucleotide sequence ID" value="NZ_CP031223.1"/>
</dbReference>
<protein>
    <submittedName>
        <fullName evidence="4">Uncharacterized protein</fullName>
    </submittedName>
</protein>
<dbReference type="InterPro" id="IPR041208">
    <property type="entry name" value="Cap15"/>
</dbReference>
<organism evidence="4 5">
    <name type="scientific">Psychrobacillus glaciei</name>
    <dbReference type="NCBI Taxonomy" id="2283160"/>
    <lineage>
        <taxon>Bacteria</taxon>
        <taxon>Bacillati</taxon>
        <taxon>Bacillota</taxon>
        <taxon>Bacilli</taxon>
        <taxon>Bacillales</taxon>
        <taxon>Bacillaceae</taxon>
        <taxon>Psychrobacillus</taxon>
    </lineage>
</organism>
<name>A0A5J6SR10_9BACI</name>
<dbReference type="EMBL" id="CP031223">
    <property type="protein sequence ID" value="QFG00406.1"/>
    <property type="molecule type" value="Genomic_DNA"/>
</dbReference>